<proteinExistence type="predicted"/>
<dbReference type="RefSeq" id="WP_260748655.1">
    <property type="nucleotide sequence ID" value="NZ_CP092109.1"/>
</dbReference>
<dbReference type="CDD" id="cd02440">
    <property type="entry name" value="AdoMet_MTases"/>
    <property type="match status" value="1"/>
</dbReference>
<accession>A0ABY5ZMK1</accession>
<evidence type="ECO:0000259" key="4">
    <source>
        <dbReference type="Pfam" id="PF13649"/>
    </source>
</evidence>
<dbReference type="GO" id="GO:0032259">
    <property type="term" value="P:methylation"/>
    <property type="evidence" value="ECO:0007669"/>
    <property type="project" value="UniProtKB-KW"/>
</dbReference>
<gene>
    <name evidence="5" type="ORF">L9S41_02585</name>
</gene>
<dbReference type="Gene3D" id="3.40.50.150">
    <property type="entry name" value="Vaccinia Virus protein VP39"/>
    <property type="match status" value="1"/>
</dbReference>
<dbReference type="InterPro" id="IPR029063">
    <property type="entry name" value="SAM-dependent_MTases_sf"/>
</dbReference>
<protein>
    <submittedName>
        <fullName evidence="5">Methyltransferase domain-containing protein</fullName>
    </submittedName>
</protein>
<dbReference type="PANTHER" id="PTHR43464:SF19">
    <property type="entry name" value="UBIQUINONE BIOSYNTHESIS O-METHYLTRANSFERASE, MITOCHONDRIAL"/>
    <property type="match status" value="1"/>
</dbReference>
<evidence type="ECO:0000256" key="2">
    <source>
        <dbReference type="ARBA" id="ARBA00022679"/>
    </source>
</evidence>
<name>A0ABY5ZMK1_9BACT</name>
<keyword evidence="3" id="KW-0949">S-adenosyl-L-methionine</keyword>
<dbReference type="PANTHER" id="PTHR43464">
    <property type="entry name" value="METHYLTRANSFERASE"/>
    <property type="match status" value="1"/>
</dbReference>
<evidence type="ECO:0000313" key="5">
    <source>
        <dbReference type="EMBL" id="UWZ80298.1"/>
    </source>
</evidence>
<dbReference type="Proteomes" id="UP001060414">
    <property type="component" value="Chromosome"/>
</dbReference>
<sequence length="234" mass="25724">MRARPNPRTLANAALDGRLEKVDYETDPFCGMPILKSEKRTMNDDAGKWNARWQERAQNPWVPDPWLVHVLPLLPAGSLLDVACGRGRNALFMAERGYAVTAVDIAAEGLKQLADEARRRGYALQTRHCDLETLPDLGRGTFDVVLDFFFLQRSLLPALREAVRPGGVVVLRTFSHAGDFPGKAPNADFVLESGELPRIFAGWEVLLHEEGLEPSSKGGSLAGIVARKPQTPCA</sequence>
<feature type="domain" description="Methyltransferase" evidence="4">
    <location>
        <begin position="80"/>
        <end position="167"/>
    </location>
</feature>
<evidence type="ECO:0000256" key="3">
    <source>
        <dbReference type="ARBA" id="ARBA00022691"/>
    </source>
</evidence>
<keyword evidence="1 5" id="KW-0489">Methyltransferase</keyword>
<dbReference type="InterPro" id="IPR041698">
    <property type="entry name" value="Methyltransf_25"/>
</dbReference>
<dbReference type="Pfam" id="PF13649">
    <property type="entry name" value="Methyltransf_25"/>
    <property type="match status" value="1"/>
</dbReference>
<evidence type="ECO:0000256" key="1">
    <source>
        <dbReference type="ARBA" id="ARBA00022603"/>
    </source>
</evidence>
<evidence type="ECO:0000313" key="6">
    <source>
        <dbReference type="Proteomes" id="UP001060414"/>
    </source>
</evidence>
<dbReference type="GO" id="GO:0008168">
    <property type="term" value="F:methyltransferase activity"/>
    <property type="evidence" value="ECO:0007669"/>
    <property type="project" value="UniProtKB-KW"/>
</dbReference>
<keyword evidence="6" id="KW-1185">Reference proteome</keyword>
<reference evidence="5" key="1">
    <citation type="journal article" date="2022" name="Environ. Microbiol.">
        <title>Geoalkalibacter halelectricus SAP #1 sp. nov. possessing extracellular electron transfer and mineral#reducing capabilities from a haloalkaline environment.</title>
        <authorList>
            <person name="Yadav S."/>
            <person name="Singh R."/>
            <person name="Sundharam S.S."/>
            <person name="Chaudhary S."/>
            <person name="Krishnamurthi S."/>
            <person name="Patil S.A."/>
        </authorList>
    </citation>
    <scope>NUCLEOTIDE SEQUENCE</scope>
    <source>
        <strain evidence="5">SAP-1</strain>
    </source>
</reference>
<dbReference type="SUPFAM" id="SSF53335">
    <property type="entry name" value="S-adenosyl-L-methionine-dependent methyltransferases"/>
    <property type="match status" value="1"/>
</dbReference>
<dbReference type="EMBL" id="CP092109">
    <property type="protein sequence ID" value="UWZ80298.1"/>
    <property type="molecule type" value="Genomic_DNA"/>
</dbReference>
<keyword evidence="2" id="KW-0808">Transferase</keyword>
<organism evidence="5 6">
    <name type="scientific">Geoalkalibacter halelectricus</name>
    <dbReference type="NCBI Taxonomy" id="2847045"/>
    <lineage>
        <taxon>Bacteria</taxon>
        <taxon>Pseudomonadati</taxon>
        <taxon>Thermodesulfobacteriota</taxon>
        <taxon>Desulfuromonadia</taxon>
        <taxon>Desulfuromonadales</taxon>
        <taxon>Geoalkalibacteraceae</taxon>
        <taxon>Geoalkalibacter</taxon>
    </lineage>
</organism>